<dbReference type="SUPFAM" id="SSF52540">
    <property type="entry name" value="P-loop containing nucleoside triphosphate hydrolases"/>
    <property type="match status" value="1"/>
</dbReference>
<comment type="caution">
    <text evidence="5">The sequence shown here is derived from an EMBL/GenBank/DDBJ whole genome shotgun (WGS) entry which is preliminary data.</text>
</comment>
<protein>
    <recommendedName>
        <fullName evidence="4">AAA+ ATPase domain-containing protein</fullName>
    </recommendedName>
</protein>
<gene>
    <name evidence="5" type="ORF">M0R45_007961</name>
</gene>
<dbReference type="AlphaFoldDB" id="A0AAW1Y3H2"/>
<dbReference type="GO" id="GO:0043531">
    <property type="term" value="F:ADP binding"/>
    <property type="evidence" value="ECO:0007669"/>
    <property type="project" value="InterPro"/>
</dbReference>
<keyword evidence="6" id="KW-1185">Reference proteome</keyword>
<evidence type="ECO:0000313" key="6">
    <source>
        <dbReference type="Proteomes" id="UP001457282"/>
    </source>
</evidence>
<dbReference type="SMART" id="SM00382">
    <property type="entry name" value="AAA"/>
    <property type="match status" value="1"/>
</dbReference>
<evidence type="ECO:0000313" key="5">
    <source>
        <dbReference type="EMBL" id="KAK9942287.1"/>
    </source>
</evidence>
<dbReference type="Gene3D" id="3.80.10.10">
    <property type="entry name" value="Ribonuclease Inhibitor"/>
    <property type="match status" value="3"/>
</dbReference>
<dbReference type="Pfam" id="PF00931">
    <property type="entry name" value="NB-ARC"/>
    <property type="match status" value="1"/>
</dbReference>
<sequence>MLGSEAKFISGIVEDISPQVKEPIYLNVAKYPVGLNSRVQHVLKHLDVGESDVRMVGIWGTGGIGKTTIAKAVFNSIAHMFEGCCFLADVREQSMVHGGLLNLQNILLSKIIGGKKLEVDNVDEGINLLRERLRRNRILLVLDDVNKLNQLEKLARATDWFGPGSRIIITTRDKHLLTLHGVNTIFKAKELDHDEGCKLFSSFAFKNNKNLGDNEKLSVSIVVRYAQGLPLALKVLGSHLCDRPIDQWQAELDGYRRDPNEDIQKILKISYDELQQKVKEVFLDIVCFFKGKTKDDVIQLLESCGRINPKTGIEVLEEKALIHVEYDRHIRIHDLLEDMGKKIADDEESHKEPGERKRLWYYKDVLQVLTRNTGTDKIEGIIVKMPTADEICLNSKCFKRMKNLKIFINVNARFYGKVDYYPEQLRILEWPEFPLQSLPSNFNMNELIQLNMPRSRFSSLGEGFKPLQNLKSMNLRGCKFLTEIPDLSECPNLERMDLGFCESLVKVHDSVGFLEKLVDLNLCECSNLVKLPRKVNWRSLQHLDLQVCRRLESFPEIEGEMKCLTQLYLILCSAIKELPASIGNLINLRRLCISGCENLTNLPFSIYQLQAVKEFELDRCPKLKTIPNKGNSAVLMPTGSKEDRVFNITLNRLTVNECSSLSDNVLTDFLDSLDCASTLKSLDLSQINIVSLPECLCKFIHLRTLNLDGCRNLVEIPQLPPSIEYLHAMGCVLLERISKLSKILKREESQMIKCMVLTDCCKLMENLVKEANVGVNDDCEVVDAPFLFFLYCRKSEFTITFPGREIPKWFSRQVDFQGFRQFDFFIEVLPNFKWENTGLALCVLKQQSDTYGPKQRTDVLTDCKIISTDAQLENQ</sequence>
<dbReference type="PRINTS" id="PR00364">
    <property type="entry name" value="DISEASERSIST"/>
</dbReference>
<dbReference type="InterPro" id="IPR058546">
    <property type="entry name" value="RPS4B/Roq1-like_LRR"/>
</dbReference>
<reference evidence="5 6" key="1">
    <citation type="journal article" date="2023" name="G3 (Bethesda)">
        <title>A chromosome-length genome assembly and annotation of blackberry (Rubus argutus, cv. 'Hillquist').</title>
        <authorList>
            <person name="Bruna T."/>
            <person name="Aryal R."/>
            <person name="Dudchenko O."/>
            <person name="Sargent D.J."/>
            <person name="Mead D."/>
            <person name="Buti M."/>
            <person name="Cavallini A."/>
            <person name="Hytonen T."/>
            <person name="Andres J."/>
            <person name="Pham M."/>
            <person name="Weisz D."/>
            <person name="Mascagni F."/>
            <person name="Usai G."/>
            <person name="Natali L."/>
            <person name="Bassil N."/>
            <person name="Fernandez G.E."/>
            <person name="Lomsadze A."/>
            <person name="Armour M."/>
            <person name="Olukolu B."/>
            <person name="Poorten T."/>
            <person name="Britton C."/>
            <person name="Davik J."/>
            <person name="Ashrafi H."/>
            <person name="Aiden E.L."/>
            <person name="Borodovsky M."/>
            <person name="Worthington M."/>
        </authorList>
    </citation>
    <scope>NUCLEOTIDE SEQUENCE [LARGE SCALE GENOMIC DNA]</scope>
    <source>
        <strain evidence="5">PI 553951</strain>
    </source>
</reference>
<dbReference type="Pfam" id="PF23286">
    <property type="entry name" value="LRR_13"/>
    <property type="match status" value="1"/>
</dbReference>
<accession>A0AAW1Y3H2</accession>
<organism evidence="5 6">
    <name type="scientific">Rubus argutus</name>
    <name type="common">Southern blackberry</name>
    <dbReference type="NCBI Taxonomy" id="59490"/>
    <lineage>
        <taxon>Eukaryota</taxon>
        <taxon>Viridiplantae</taxon>
        <taxon>Streptophyta</taxon>
        <taxon>Embryophyta</taxon>
        <taxon>Tracheophyta</taxon>
        <taxon>Spermatophyta</taxon>
        <taxon>Magnoliopsida</taxon>
        <taxon>eudicotyledons</taxon>
        <taxon>Gunneridae</taxon>
        <taxon>Pentapetalae</taxon>
        <taxon>rosids</taxon>
        <taxon>fabids</taxon>
        <taxon>Rosales</taxon>
        <taxon>Rosaceae</taxon>
        <taxon>Rosoideae</taxon>
        <taxon>Rosoideae incertae sedis</taxon>
        <taxon>Rubus</taxon>
    </lineage>
</organism>
<dbReference type="InterPro" id="IPR032675">
    <property type="entry name" value="LRR_dom_sf"/>
</dbReference>
<dbReference type="GO" id="GO:0006952">
    <property type="term" value="P:defense response"/>
    <property type="evidence" value="ECO:0007669"/>
    <property type="project" value="InterPro"/>
</dbReference>
<keyword evidence="1" id="KW-0433">Leucine-rich repeat</keyword>
<evidence type="ECO:0000259" key="4">
    <source>
        <dbReference type="SMART" id="SM00382"/>
    </source>
</evidence>
<evidence type="ECO:0000256" key="3">
    <source>
        <dbReference type="ARBA" id="ARBA00022821"/>
    </source>
</evidence>
<dbReference type="Gene3D" id="3.40.50.300">
    <property type="entry name" value="P-loop containing nucleotide triphosphate hydrolases"/>
    <property type="match status" value="1"/>
</dbReference>
<dbReference type="InterPro" id="IPR003593">
    <property type="entry name" value="AAA+_ATPase"/>
</dbReference>
<dbReference type="InterPro" id="IPR058192">
    <property type="entry name" value="WHD_ROQ1-like"/>
</dbReference>
<keyword evidence="2" id="KW-0677">Repeat</keyword>
<dbReference type="InterPro" id="IPR042197">
    <property type="entry name" value="Apaf_helical"/>
</dbReference>
<dbReference type="PANTHER" id="PTHR11017:SF578">
    <property type="entry name" value="ADP-RIBOSYL CYCLASE_CYCLIC ADP-RIBOSE HYDROLASE"/>
    <property type="match status" value="1"/>
</dbReference>
<dbReference type="Gene3D" id="1.10.8.430">
    <property type="entry name" value="Helical domain of apoptotic protease-activating factors"/>
    <property type="match status" value="1"/>
</dbReference>
<dbReference type="EMBL" id="JBEDUW010000002">
    <property type="protein sequence ID" value="KAK9942287.1"/>
    <property type="molecule type" value="Genomic_DNA"/>
</dbReference>
<evidence type="ECO:0000256" key="1">
    <source>
        <dbReference type="ARBA" id="ARBA00022614"/>
    </source>
</evidence>
<feature type="domain" description="AAA+ ATPase" evidence="4">
    <location>
        <begin position="52"/>
        <end position="192"/>
    </location>
</feature>
<proteinExistence type="predicted"/>
<dbReference type="InterPro" id="IPR002182">
    <property type="entry name" value="NB-ARC"/>
</dbReference>
<dbReference type="Proteomes" id="UP001457282">
    <property type="component" value="Unassembled WGS sequence"/>
</dbReference>
<dbReference type="InterPro" id="IPR044974">
    <property type="entry name" value="Disease_R_plants"/>
</dbReference>
<dbReference type="InterPro" id="IPR027417">
    <property type="entry name" value="P-loop_NTPase"/>
</dbReference>
<dbReference type="InterPro" id="IPR036390">
    <property type="entry name" value="WH_DNA-bd_sf"/>
</dbReference>
<evidence type="ECO:0000256" key="2">
    <source>
        <dbReference type="ARBA" id="ARBA00022737"/>
    </source>
</evidence>
<keyword evidence="3" id="KW-0611">Plant defense</keyword>
<dbReference type="SUPFAM" id="SSF52058">
    <property type="entry name" value="L domain-like"/>
    <property type="match status" value="1"/>
</dbReference>
<dbReference type="PANTHER" id="PTHR11017">
    <property type="entry name" value="LEUCINE-RICH REPEAT-CONTAINING PROTEIN"/>
    <property type="match status" value="1"/>
</dbReference>
<dbReference type="SUPFAM" id="SSF46785">
    <property type="entry name" value="Winged helix' DNA-binding domain"/>
    <property type="match status" value="1"/>
</dbReference>
<name>A0AAW1Y3H2_RUBAR</name>
<dbReference type="Pfam" id="PF23282">
    <property type="entry name" value="WHD_ROQ1"/>
    <property type="match status" value="1"/>
</dbReference>